<feature type="transmembrane region" description="Helical" evidence="1">
    <location>
        <begin position="140"/>
        <end position="160"/>
    </location>
</feature>
<protein>
    <submittedName>
        <fullName evidence="2">TIGR02206 family membrane protein</fullName>
    </submittedName>
</protein>
<dbReference type="Proteomes" id="UP000601522">
    <property type="component" value="Unassembled WGS sequence"/>
</dbReference>
<feature type="transmembrane region" description="Helical" evidence="1">
    <location>
        <begin position="52"/>
        <end position="74"/>
    </location>
</feature>
<dbReference type="EMBL" id="JACRTK010000004">
    <property type="protein sequence ID" value="MBC8591310.1"/>
    <property type="molecule type" value="Genomic_DNA"/>
</dbReference>
<feature type="transmembrane region" description="Helical" evidence="1">
    <location>
        <begin position="112"/>
        <end position="128"/>
    </location>
</feature>
<dbReference type="InterPro" id="IPR011737">
    <property type="entry name" value="CHP02206_TP0381"/>
</dbReference>
<dbReference type="AlphaFoldDB" id="A0A926F3J9"/>
<feature type="transmembrane region" description="Helical" evidence="1">
    <location>
        <begin position="172"/>
        <end position="195"/>
    </location>
</feature>
<feature type="transmembrane region" description="Helical" evidence="1">
    <location>
        <begin position="86"/>
        <end position="105"/>
    </location>
</feature>
<keyword evidence="1" id="KW-0472">Membrane</keyword>
<dbReference type="NCBIfam" id="TIGR02206">
    <property type="entry name" value="intg_mem_TP0381"/>
    <property type="match status" value="1"/>
</dbReference>
<name>A0A926F3J9_9FIRM</name>
<sequence>MNGIKYFFRATPDTTGFQSFGIAHLILILVTILGTYLIYINKNNLRKDNRTYNLIKKVIGFTLLTQQIILYLWYGITGYSSIKESLPLYNCRIAIICTALALLTNKKLFKNIAIYWGVYGGILSILVVEGDPFIFPHYTIVSFFVGHIFLLWGTVLILLVDRHELNKKSLKSILLFTNIYHLLLLIFDIITQSNYDYLVEAPILQDKFGSLPQMIYSFLAIITFDILILLFHFIAGRILSKNMEYEEKVLAL</sequence>
<organism evidence="2 3">
    <name type="scientific">Wansuia hejianensis</name>
    <dbReference type="NCBI Taxonomy" id="2763667"/>
    <lineage>
        <taxon>Bacteria</taxon>
        <taxon>Bacillati</taxon>
        <taxon>Bacillota</taxon>
        <taxon>Clostridia</taxon>
        <taxon>Lachnospirales</taxon>
        <taxon>Lachnospiraceae</taxon>
        <taxon>Wansuia</taxon>
    </lineage>
</organism>
<reference evidence="2 3" key="1">
    <citation type="submission" date="2020-08" db="EMBL/GenBank/DDBJ databases">
        <title>Genome public.</title>
        <authorList>
            <person name="Liu C."/>
            <person name="Sun Q."/>
        </authorList>
    </citation>
    <scope>NUCLEOTIDE SEQUENCE [LARGE SCALE GENOMIC DNA]</scope>
    <source>
        <strain evidence="2 3">NSJ-26</strain>
    </source>
</reference>
<keyword evidence="3" id="KW-1185">Reference proteome</keyword>
<evidence type="ECO:0000256" key="1">
    <source>
        <dbReference type="SAM" id="Phobius"/>
    </source>
</evidence>
<feature type="transmembrane region" description="Helical" evidence="1">
    <location>
        <begin position="215"/>
        <end position="235"/>
    </location>
</feature>
<dbReference type="RefSeq" id="WP_249324178.1">
    <property type="nucleotide sequence ID" value="NZ_JACRTK010000004.1"/>
</dbReference>
<keyword evidence="1" id="KW-1133">Transmembrane helix</keyword>
<gene>
    <name evidence="2" type="ORF">H8689_09335</name>
</gene>
<comment type="caution">
    <text evidence="2">The sequence shown here is derived from an EMBL/GenBank/DDBJ whole genome shotgun (WGS) entry which is preliminary data.</text>
</comment>
<feature type="transmembrane region" description="Helical" evidence="1">
    <location>
        <begin position="20"/>
        <end position="40"/>
    </location>
</feature>
<evidence type="ECO:0000313" key="2">
    <source>
        <dbReference type="EMBL" id="MBC8591310.1"/>
    </source>
</evidence>
<keyword evidence="1" id="KW-0812">Transmembrane</keyword>
<proteinExistence type="predicted"/>
<evidence type="ECO:0000313" key="3">
    <source>
        <dbReference type="Proteomes" id="UP000601522"/>
    </source>
</evidence>
<accession>A0A926F3J9</accession>
<dbReference type="Pfam" id="PF14808">
    <property type="entry name" value="TMEM164"/>
    <property type="match status" value="1"/>
</dbReference>